<evidence type="ECO:0000313" key="3">
    <source>
        <dbReference type="EMBL" id="MFD1037277.1"/>
    </source>
</evidence>
<name>A0ABW3LFX9_9BACI</name>
<evidence type="ECO:0000259" key="1">
    <source>
        <dbReference type="Pfam" id="PF07171"/>
    </source>
</evidence>
<gene>
    <name evidence="3" type="ORF">ACFQ3N_02410</name>
</gene>
<dbReference type="Proteomes" id="UP001597040">
    <property type="component" value="Unassembled WGS sequence"/>
</dbReference>
<dbReference type="PIRSF" id="PIRSF012702">
    <property type="entry name" value="UCP012702"/>
    <property type="match status" value="1"/>
</dbReference>
<feature type="domain" description="Microcystin LR degradation protein MlrC N-terminal" evidence="2">
    <location>
        <begin position="5"/>
        <end position="295"/>
    </location>
</feature>
<dbReference type="InterPro" id="IPR015995">
    <property type="entry name" value="MlrC_N"/>
</dbReference>
<dbReference type="InterPro" id="IPR010799">
    <property type="entry name" value="MlrC_C"/>
</dbReference>
<keyword evidence="4" id="KW-1185">Reference proteome</keyword>
<sequence>MKKYRIGVAFFYHESHTFSPSKTTISDFEKEAYLKGNDILEHYQGTKTEVGGFIDVLNQHDQVEIIPLVCAAAIPSGTVTDEAYQDIRHQLIGTIEQSGELDAILIALHGAMVVESISDPETAMLKEIRQAVRNDLPIATTLDLHGNIGAEMVKLTPLHFGFKTYPHVDMYEQGYKAAETIMELLINQTTYYASLAKLPVLLPSINMRTAEGPMRELTEKAKSIEESDINISAVTIFGGFPYSDIPEAGTSALIVGTNQRVVDRVAEEFTQYIWEYKEKFIYHLPTIDEAVQEAISFRGKKPIVLADISDNPLSGGTGDTTGLLSKMVDANIDNSLFGALYDEESLQICQENGAGSTVQLSLGGKWSSEFGEPIGVKAEVIHVTTGKFRNKGPMNTGVLVNTNGATHIRVGNMDILITGRALSANDPELFRHIGIEPTEKNVIAMKVKNHFRSSFEDLMERVLYVDAPGLASNDLTVFDFRHIPRPIWPLDNIDYDFELTRSK</sequence>
<dbReference type="EMBL" id="JBHTKJ010000007">
    <property type="protein sequence ID" value="MFD1037277.1"/>
    <property type="molecule type" value="Genomic_DNA"/>
</dbReference>
<dbReference type="InterPro" id="IPR009197">
    <property type="entry name" value="MlrC"/>
</dbReference>
<reference evidence="4" key="1">
    <citation type="journal article" date="2019" name="Int. J. Syst. Evol. Microbiol.">
        <title>The Global Catalogue of Microorganisms (GCM) 10K type strain sequencing project: providing services to taxonomists for standard genome sequencing and annotation.</title>
        <authorList>
            <consortium name="The Broad Institute Genomics Platform"/>
            <consortium name="The Broad Institute Genome Sequencing Center for Infectious Disease"/>
            <person name="Wu L."/>
            <person name="Ma J."/>
        </authorList>
    </citation>
    <scope>NUCLEOTIDE SEQUENCE [LARGE SCALE GENOMIC DNA]</scope>
    <source>
        <strain evidence="4">CCUG 56754</strain>
    </source>
</reference>
<proteinExistence type="predicted"/>
<evidence type="ECO:0000313" key="4">
    <source>
        <dbReference type="Proteomes" id="UP001597040"/>
    </source>
</evidence>
<comment type="caution">
    <text evidence="3">The sequence shown here is derived from an EMBL/GenBank/DDBJ whole genome shotgun (WGS) entry which is preliminary data.</text>
</comment>
<dbReference type="Pfam" id="PF07171">
    <property type="entry name" value="MlrC_C"/>
    <property type="match status" value="1"/>
</dbReference>
<dbReference type="RefSeq" id="WP_390359193.1">
    <property type="nucleotide sequence ID" value="NZ_JBHTKJ010000007.1"/>
</dbReference>
<evidence type="ECO:0000259" key="2">
    <source>
        <dbReference type="Pfam" id="PF07364"/>
    </source>
</evidence>
<accession>A0ABW3LFX9</accession>
<feature type="domain" description="Microcystin LR degradation protein MlrC C-terminal" evidence="1">
    <location>
        <begin position="305"/>
        <end position="482"/>
    </location>
</feature>
<protein>
    <submittedName>
        <fullName evidence="3">M81 family metallopeptidase</fullName>
    </submittedName>
</protein>
<dbReference type="Pfam" id="PF07364">
    <property type="entry name" value="DUF1485"/>
    <property type="match status" value="1"/>
</dbReference>
<organism evidence="3 4">
    <name type="scientific">Virgibacillus byunsanensis</name>
    <dbReference type="NCBI Taxonomy" id="570945"/>
    <lineage>
        <taxon>Bacteria</taxon>
        <taxon>Bacillati</taxon>
        <taxon>Bacillota</taxon>
        <taxon>Bacilli</taxon>
        <taxon>Bacillales</taxon>
        <taxon>Bacillaceae</taxon>
        <taxon>Virgibacillus</taxon>
    </lineage>
</organism>